<name>A0A0E9QY23_ANGAN</name>
<sequence length="40" mass="4270">MNSASVKRGLSLLGSNRISFAPYTAPPAQSSPGKRTFYNP</sequence>
<dbReference type="AlphaFoldDB" id="A0A0E9QY23"/>
<organism evidence="1">
    <name type="scientific">Anguilla anguilla</name>
    <name type="common">European freshwater eel</name>
    <name type="synonym">Muraena anguilla</name>
    <dbReference type="NCBI Taxonomy" id="7936"/>
    <lineage>
        <taxon>Eukaryota</taxon>
        <taxon>Metazoa</taxon>
        <taxon>Chordata</taxon>
        <taxon>Craniata</taxon>
        <taxon>Vertebrata</taxon>
        <taxon>Euteleostomi</taxon>
        <taxon>Actinopterygii</taxon>
        <taxon>Neopterygii</taxon>
        <taxon>Teleostei</taxon>
        <taxon>Anguilliformes</taxon>
        <taxon>Anguillidae</taxon>
        <taxon>Anguilla</taxon>
    </lineage>
</organism>
<reference evidence="1" key="2">
    <citation type="journal article" date="2015" name="Fish Shellfish Immunol.">
        <title>Early steps in the European eel (Anguilla anguilla)-Vibrio vulnificus interaction in the gills: Role of the RtxA13 toxin.</title>
        <authorList>
            <person name="Callol A."/>
            <person name="Pajuelo D."/>
            <person name="Ebbesson L."/>
            <person name="Teles M."/>
            <person name="MacKenzie S."/>
            <person name="Amaro C."/>
        </authorList>
    </citation>
    <scope>NUCLEOTIDE SEQUENCE</scope>
</reference>
<evidence type="ECO:0000313" key="1">
    <source>
        <dbReference type="EMBL" id="JAH20993.1"/>
    </source>
</evidence>
<protein>
    <submittedName>
        <fullName evidence="1">Uncharacterized protein</fullName>
    </submittedName>
</protein>
<reference evidence="1" key="1">
    <citation type="submission" date="2014-11" db="EMBL/GenBank/DDBJ databases">
        <authorList>
            <person name="Amaro Gonzalez C."/>
        </authorList>
    </citation>
    <scope>NUCLEOTIDE SEQUENCE</scope>
</reference>
<proteinExistence type="predicted"/>
<dbReference type="EMBL" id="GBXM01087584">
    <property type="protein sequence ID" value="JAH20993.1"/>
    <property type="molecule type" value="Transcribed_RNA"/>
</dbReference>
<accession>A0A0E9QY23</accession>